<keyword evidence="2" id="KW-1185">Reference proteome</keyword>
<evidence type="ECO:0008006" key="3">
    <source>
        <dbReference type="Google" id="ProtNLM"/>
    </source>
</evidence>
<comment type="caution">
    <text evidence="1">The sequence shown here is derived from an EMBL/GenBank/DDBJ whole genome shotgun (WGS) entry which is preliminary data.</text>
</comment>
<evidence type="ECO:0000313" key="1">
    <source>
        <dbReference type="EMBL" id="KAL2636245.1"/>
    </source>
</evidence>
<evidence type="ECO:0000313" key="2">
    <source>
        <dbReference type="Proteomes" id="UP001605036"/>
    </source>
</evidence>
<gene>
    <name evidence="1" type="ORF">R1flu_007724</name>
</gene>
<dbReference type="AlphaFoldDB" id="A0ABD1YZN3"/>
<accession>A0ABD1YZN3</accession>
<protein>
    <recommendedName>
        <fullName evidence="3">Secreted protein</fullName>
    </recommendedName>
</protein>
<organism evidence="1 2">
    <name type="scientific">Riccia fluitans</name>
    <dbReference type="NCBI Taxonomy" id="41844"/>
    <lineage>
        <taxon>Eukaryota</taxon>
        <taxon>Viridiplantae</taxon>
        <taxon>Streptophyta</taxon>
        <taxon>Embryophyta</taxon>
        <taxon>Marchantiophyta</taxon>
        <taxon>Marchantiopsida</taxon>
        <taxon>Marchantiidae</taxon>
        <taxon>Marchantiales</taxon>
        <taxon>Ricciaceae</taxon>
        <taxon>Riccia</taxon>
    </lineage>
</organism>
<proteinExistence type="predicted"/>
<name>A0ABD1YZN3_9MARC</name>
<dbReference type="Proteomes" id="UP001605036">
    <property type="component" value="Unassembled WGS sequence"/>
</dbReference>
<sequence length="81" mass="9059">MLLLLPSVSAAHSSSLSTFRTTCSSCGLKSRHCCDRLPSFLTFFACVAEHEWFRGTVLESPRIRCYPRRSPVHYFSLCSGG</sequence>
<dbReference type="EMBL" id="JBHFFA010000003">
    <property type="protein sequence ID" value="KAL2636245.1"/>
    <property type="molecule type" value="Genomic_DNA"/>
</dbReference>
<reference evidence="1 2" key="1">
    <citation type="submission" date="2024-09" db="EMBL/GenBank/DDBJ databases">
        <title>Chromosome-scale assembly of Riccia fluitans.</title>
        <authorList>
            <person name="Paukszto L."/>
            <person name="Sawicki J."/>
            <person name="Karawczyk K."/>
            <person name="Piernik-Szablinska J."/>
            <person name="Szczecinska M."/>
            <person name="Mazdziarz M."/>
        </authorList>
    </citation>
    <scope>NUCLEOTIDE SEQUENCE [LARGE SCALE GENOMIC DNA]</scope>
    <source>
        <strain evidence="1">Rf_01</strain>
        <tissue evidence="1">Aerial parts of the thallus</tissue>
    </source>
</reference>